<evidence type="ECO:0000259" key="1">
    <source>
        <dbReference type="Pfam" id="PF14040"/>
    </source>
</evidence>
<dbReference type="InterPro" id="IPR029476">
    <property type="entry name" value="DNase_NucA_NucB"/>
</dbReference>
<dbReference type="EMBL" id="JAXAVW010000003">
    <property type="protein sequence ID" value="MDX8029383.1"/>
    <property type="molecule type" value="Genomic_DNA"/>
</dbReference>
<dbReference type="Proteomes" id="UP001285521">
    <property type="component" value="Unassembled WGS sequence"/>
</dbReference>
<accession>A0ABU4SU26</accession>
<sequence>MLFKHSDVRFLPANRPVHKIAEPRLWRLGLEAKIGCFKPRGQVREGALQVATKTGLGILPILVVGGAVVLLGPQLVPGFPDLLGDLTADTAVAYQVAPGAKPKTDKCTADQLLKQRKCDNLKVVLIDAAKMPFIAQNITLAWAEGKPFALHKGAPGSDAGRRAAVCGNFKAQFAKGSCDEYAFASSAEGGIVANVRIMEVPMREQNCQGGTLRQEYRRAGIVEGSAFTVVITNPEKIATGPYTGVDIAKEQSCGS</sequence>
<evidence type="ECO:0000313" key="2">
    <source>
        <dbReference type="EMBL" id="MDX8029383.1"/>
    </source>
</evidence>
<proteinExistence type="predicted"/>
<evidence type="ECO:0000313" key="3">
    <source>
        <dbReference type="Proteomes" id="UP001285521"/>
    </source>
</evidence>
<organism evidence="2 3">
    <name type="scientific">Lentzea miocenica</name>
    <dbReference type="NCBI Taxonomy" id="3095431"/>
    <lineage>
        <taxon>Bacteria</taxon>
        <taxon>Bacillati</taxon>
        <taxon>Actinomycetota</taxon>
        <taxon>Actinomycetes</taxon>
        <taxon>Pseudonocardiales</taxon>
        <taxon>Pseudonocardiaceae</taxon>
        <taxon>Lentzea</taxon>
    </lineage>
</organism>
<gene>
    <name evidence="2" type="ORF">SK803_04135</name>
</gene>
<keyword evidence="3" id="KW-1185">Reference proteome</keyword>
<comment type="caution">
    <text evidence="2">The sequence shown here is derived from an EMBL/GenBank/DDBJ whole genome shotgun (WGS) entry which is preliminary data.</text>
</comment>
<dbReference type="Pfam" id="PF14040">
    <property type="entry name" value="DNase_NucA_NucB"/>
    <property type="match status" value="1"/>
</dbReference>
<feature type="domain" description="Deoxyribonuclease NucA/NucB" evidence="1">
    <location>
        <begin position="162"/>
        <end position="230"/>
    </location>
</feature>
<protein>
    <submittedName>
        <fullName evidence="2">NucA/NucB deoxyribonuclease domain-containing protein</fullName>
    </submittedName>
</protein>
<dbReference type="RefSeq" id="WP_319964392.1">
    <property type="nucleotide sequence ID" value="NZ_JAXAVW010000003.1"/>
</dbReference>
<reference evidence="2 3" key="1">
    <citation type="submission" date="2023-11" db="EMBL/GenBank/DDBJ databases">
        <title>Lentzea sokolovensis, sp. nov., Lentzea kristufkii, sp. nov., and Lentzea miocenensis, sp. nov., rare actinobacteria from Sokolov Coal Basin, Miocene lacustrine sediment, Czech Republic.</title>
        <authorList>
            <person name="Lara A."/>
            <person name="Kotroba L."/>
            <person name="Nouioui I."/>
            <person name="Neumann-Schaal M."/>
            <person name="Mast Y."/>
            <person name="Chronakova A."/>
        </authorList>
    </citation>
    <scope>NUCLEOTIDE SEQUENCE [LARGE SCALE GENOMIC DNA]</scope>
    <source>
        <strain evidence="2 3">BCCO 10_0856</strain>
    </source>
</reference>
<name>A0ABU4SU26_9PSEU</name>